<dbReference type="InterPro" id="IPR004258">
    <property type="entry name" value="DBL"/>
</dbReference>
<dbReference type="Proteomes" id="UP000030688">
    <property type="component" value="Unassembled WGS sequence"/>
</dbReference>
<feature type="region of interest" description="Disordered" evidence="1">
    <location>
        <begin position="883"/>
        <end position="902"/>
    </location>
</feature>
<feature type="domain" description="Duffy-antigen binding" evidence="3">
    <location>
        <begin position="1348"/>
        <end position="1432"/>
    </location>
</feature>
<feature type="domain" description="Duffy-antigen binding" evidence="3">
    <location>
        <begin position="113"/>
        <end position="310"/>
    </location>
</feature>
<feature type="domain" description="Plasmodium falciparum erythrocyte membrane protein-1 N-terminal segment" evidence="4">
    <location>
        <begin position="17"/>
        <end position="52"/>
    </location>
</feature>
<feature type="region of interest" description="Disordered" evidence="1">
    <location>
        <begin position="1277"/>
        <end position="1303"/>
    </location>
</feature>
<dbReference type="Pfam" id="PF15447">
    <property type="entry name" value="NTS"/>
    <property type="match status" value="1"/>
</dbReference>
<gene>
    <name evidence="6" type="ORF">PFBG_01730</name>
</gene>
<dbReference type="InterPro" id="IPR042202">
    <property type="entry name" value="Duffy-ag-bd_sf"/>
</dbReference>
<dbReference type="Gene3D" id="1.20.58.830">
    <property type="match status" value="3"/>
</dbReference>
<protein>
    <recommendedName>
        <fullName evidence="8">Erythrocyte membrane protein 1</fullName>
    </recommendedName>
</protein>
<dbReference type="Pfam" id="PF05424">
    <property type="entry name" value="Duffy_binding"/>
    <property type="match status" value="3"/>
</dbReference>
<evidence type="ECO:0000259" key="3">
    <source>
        <dbReference type="Pfam" id="PF05424"/>
    </source>
</evidence>
<dbReference type="FunFam" id="1.20.58.830:FF:000003">
    <property type="entry name" value="Erythrocyte membrane protein 1, PfEMP1"/>
    <property type="match status" value="1"/>
</dbReference>
<evidence type="ECO:0000313" key="7">
    <source>
        <dbReference type="Proteomes" id="UP000030688"/>
    </source>
</evidence>
<evidence type="ECO:0000256" key="1">
    <source>
        <dbReference type="SAM" id="MobiDB-lite"/>
    </source>
</evidence>
<dbReference type="Gene3D" id="1.20.1310.20">
    <property type="entry name" value="Duffy-antigen binding domain"/>
    <property type="match status" value="3"/>
</dbReference>
<organism evidence="6 7">
    <name type="scientific">Plasmodium falciparum (isolate 7G8)</name>
    <dbReference type="NCBI Taxonomy" id="57266"/>
    <lineage>
        <taxon>Eukaryota</taxon>
        <taxon>Sar</taxon>
        <taxon>Alveolata</taxon>
        <taxon>Apicomplexa</taxon>
        <taxon>Aconoidasida</taxon>
        <taxon>Haemosporida</taxon>
        <taxon>Plasmodiidae</taxon>
        <taxon>Plasmodium</taxon>
        <taxon>Plasmodium (Laverania)</taxon>
    </lineage>
</organism>
<dbReference type="GO" id="GO:0016020">
    <property type="term" value="C:membrane"/>
    <property type="evidence" value="ECO:0007669"/>
    <property type="project" value="InterPro"/>
</dbReference>
<feature type="compositionally biased region" description="Polar residues" evidence="1">
    <location>
        <begin position="1222"/>
        <end position="1235"/>
    </location>
</feature>
<dbReference type="InterPro" id="IPR029210">
    <property type="entry name" value="PfEMP1_NTS"/>
</dbReference>
<dbReference type="EMBL" id="KE123603">
    <property type="protein sequence ID" value="EUR73896.1"/>
    <property type="molecule type" value="Genomic_DNA"/>
</dbReference>
<feature type="domain" description="Duffy-binding-like" evidence="5">
    <location>
        <begin position="1103"/>
        <end position="1227"/>
    </location>
</feature>
<evidence type="ECO:0000259" key="5">
    <source>
        <dbReference type="Pfam" id="PF22672"/>
    </source>
</evidence>
<sequence length="1432" mass="163014">MAAAGGGAGSGKDKYDDAKDFLDKIGQQVHEQVKNDAKTYTSELHGDLSKATFEGKRITVSVPCRLDYKYHTDVKNSAEKEYPCRNGTKERFPDKEGAQCHTKKIKDSNVKEGACAPYRRLHLCDYNLENINDYENITNDTLLVDVCLAALHEGQSITQDYPKYQRTYGYSPSQICTMLARSFADIGDIIRGKDLYLRDKGKRDKLEEKLKTIFGIIYGKLKNGKTNGQKSAKDYYQDGTGNYFQLREDWWEANRQEIWKAITCHAGQSDKYFRNTCSNDKAGTSGKCRCSDNPNTDPPTYFDYVPQYLRWFEEWAEDFCRKKKKRLEDVKRNCREQDKDGKDRYCSRNGYDCEKTKRAIGKLRYGKQCISCLYACNPYVDWINNQKEQFDKQVKKYTDEINEASRSSRRQKLAATIKYEGYEKKFYDKLEKNNYGTVEGFLGLLNKEEVCKKKLKDDDEEGGTIDFKIVNSGSAKNSDGSNKTFSHTEYCQPCPICGVKRKGNGWEKKTDSDQCNIKLYKPINPKDGTKIEILKSGEGHEDINKKLDAFCQTQNGKSGKASSSGSDDCGGTNNSDSSLCEPWQCYHVKQLDKVGQDDDDDVNYVENGGGLCILKNKDSGKKSADEPEQFQKTFYDFFYYWVAHMLKDSIHWKKKLQRCLQNGKAIKCTDKCKGDCDCFLKWVKKKETEWKAIKDHFNTQEGFDKKGENGIPVGGGLGMTADVVLEGVLQKKELLKIIEGTYGNTEETEHIKKLLEEDETKSKAEEAEAGVTDSKKKNTIDWLIQHEEDDAEECLEIHEDEEEGGGNDECVEEGENFRYNPCSGTRHRAMVKNVAADMYRAARQQLTSRAGGRKALKADATQGTYKKNGNADELKDVCKITKEHSNDSRGNNGEPCTGKDKPGVRFEIGTEWSYIEENPSLYKDFYLPPRREHMCTSNLENLDVGSVTKGGKAIHSLLGDVLLAANKQAEDIKKKYQENKDNSGQNGKNAKNGLTDDKTVCRAMKYSFADIGDIIKGTDLWYHTDQTQLQGHLKTIFGHIHSSLNGKGKYAGDANHTKLRSDWWTANRATVWKAMKCATKGIICDKTTPMDDHIPQRLRWMTEWAEWFCKAQAEAYGELLRDCGSCKIKGQGCTSSDPKCTPCSNQCNEYRKKIKEWHEQWDKMDMKYLTLYLEVLNTARNGGTHTYSGAVGEKDKPVVAFLQELQEANKSSTSKRPKRSTDGTNTDPTLTSPYSSAAGYIHQELPYTQCEEQKHFCTSVDKENKDKYVFREKPKDHDEACGCKSRPKPEKKTGKKKEEEDPECKTVNDILKGNDGNRKVGDCHPKKNSNGYPDWQCDQQSGLVTEDGICMPPRRQKLCLYYLTQLGDNEKEDKLREAFIKTAAAETFLAWQYYKSKHGNDAHTLDEQLKKGKIPPEFLRSMYYTYGDYRDI</sequence>
<dbReference type="Pfam" id="PF22672">
    <property type="entry name" value="DBL_C"/>
    <property type="match status" value="2"/>
</dbReference>
<feature type="domain" description="Duffy-binding-like" evidence="2">
    <location>
        <begin position="637"/>
        <end position="801"/>
    </location>
</feature>
<dbReference type="SUPFAM" id="SSF140924">
    <property type="entry name" value="Duffy binding domain-like"/>
    <property type="match status" value="4"/>
</dbReference>
<dbReference type="GO" id="GO:0046789">
    <property type="term" value="F:host cell surface receptor binding"/>
    <property type="evidence" value="ECO:0007669"/>
    <property type="project" value="InterPro"/>
</dbReference>
<reference evidence="7" key="1">
    <citation type="submission" date="2007-11" db="EMBL/GenBank/DDBJ databases">
        <authorList>
            <consortium name="The Broad Institute Genome Sequencing Platform"/>
            <person name="Volkman S.K."/>
            <person name="Daily J.P."/>
            <person name="Sarr O."/>
            <person name="Ndiaye D."/>
            <person name="Ndir O."/>
            <person name="Mboup S."/>
            <person name="Lukens A."/>
            <person name="Stange-Thomann N."/>
            <person name="Mauceli E."/>
            <person name="Gnerre S."/>
            <person name="Jaffe D."/>
            <person name="Zainoun J."/>
            <person name="Wiegand R.C."/>
            <person name="Birren B."/>
            <person name="Galagan J."/>
            <person name="Lander E."/>
            <person name="Wirth D.F."/>
        </authorList>
    </citation>
    <scope>NUCLEOTIDE SEQUENCE [LARGE SCALE GENOMIC DNA]</scope>
    <source>
        <strain evidence="7">7G8</strain>
    </source>
</reference>
<dbReference type="InterPro" id="IPR008602">
    <property type="entry name" value="Duffy-antigen-binding"/>
</dbReference>
<feature type="domain" description="Duffy-binding-like" evidence="5">
    <location>
        <begin position="314"/>
        <end position="469"/>
    </location>
</feature>
<evidence type="ECO:0000259" key="2">
    <source>
        <dbReference type="Pfam" id="PF03011"/>
    </source>
</evidence>
<name>W7FFL0_PLAF8</name>
<reference evidence="6 7" key="2">
    <citation type="submission" date="2013-02" db="EMBL/GenBank/DDBJ databases">
        <title>The Genome Sequence of Plasmodium falciparum 7G8.</title>
        <authorList>
            <consortium name="The Broad Institute Genome Sequencing Platform"/>
            <consortium name="The Broad Institute Genome Sequencing Center for Infectious Disease"/>
            <person name="Neafsey D."/>
            <person name="Cheeseman I."/>
            <person name="Volkman S."/>
            <person name="Adams J."/>
            <person name="Walker B."/>
            <person name="Young S.K."/>
            <person name="Zeng Q."/>
            <person name="Gargeya S."/>
            <person name="Fitzgerald M."/>
            <person name="Haas B."/>
            <person name="Abouelleil A."/>
            <person name="Alvarado L."/>
            <person name="Arachchi H.M."/>
            <person name="Berlin A.M."/>
            <person name="Chapman S.B."/>
            <person name="Dewar J."/>
            <person name="Goldberg J."/>
            <person name="Griggs A."/>
            <person name="Gujja S."/>
            <person name="Hansen M."/>
            <person name="Howarth C."/>
            <person name="Imamovic A."/>
            <person name="Larimer J."/>
            <person name="McCowan C."/>
            <person name="Murphy C."/>
            <person name="Neiman D."/>
            <person name="Pearson M."/>
            <person name="Priest M."/>
            <person name="Roberts A."/>
            <person name="Saif S."/>
            <person name="Shea T."/>
            <person name="Sisk P."/>
            <person name="Sykes S."/>
            <person name="Wortman J."/>
            <person name="Nusbaum C."/>
            <person name="Birren B."/>
        </authorList>
    </citation>
    <scope>NUCLEOTIDE SEQUENCE [LARGE SCALE GENOMIC DNA]</scope>
    <source>
        <strain evidence="6 7">7G8</strain>
    </source>
</reference>
<evidence type="ECO:0000313" key="6">
    <source>
        <dbReference type="EMBL" id="EUR73896.1"/>
    </source>
</evidence>
<feature type="domain" description="Duffy-antigen binding" evidence="3">
    <location>
        <begin position="925"/>
        <end position="1099"/>
    </location>
</feature>
<evidence type="ECO:0000259" key="4">
    <source>
        <dbReference type="Pfam" id="PF15447"/>
    </source>
</evidence>
<feature type="non-terminal residue" evidence="6">
    <location>
        <position position="1432"/>
    </location>
</feature>
<accession>W7FFL0</accession>
<dbReference type="InterPro" id="IPR054595">
    <property type="entry name" value="DBL_C"/>
</dbReference>
<evidence type="ECO:0008006" key="8">
    <source>
        <dbReference type="Google" id="ProtNLM"/>
    </source>
</evidence>
<feature type="region of interest" description="Disordered" evidence="1">
    <location>
        <begin position="1208"/>
        <end position="1235"/>
    </location>
</feature>
<dbReference type="Pfam" id="PF03011">
    <property type="entry name" value="PFEMP"/>
    <property type="match status" value="1"/>
</dbReference>
<dbReference type="FunFam" id="1.20.1310.20:FF:000001">
    <property type="entry name" value="Erythrocyte membrane protein 1, PfEMP1"/>
    <property type="match status" value="1"/>
</dbReference>
<proteinExistence type="predicted"/>